<dbReference type="AlphaFoldDB" id="A0A9W4R3M2"/>
<evidence type="ECO:0000313" key="3">
    <source>
        <dbReference type="Proteomes" id="UP001152447"/>
    </source>
</evidence>
<feature type="transmembrane region" description="Helical" evidence="1">
    <location>
        <begin position="32"/>
        <end position="52"/>
    </location>
</feature>
<accession>A0A9W4R3M2</accession>
<evidence type="ECO:0000313" key="2">
    <source>
        <dbReference type="EMBL" id="CAH9065589.1"/>
    </source>
</evidence>
<reference evidence="2" key="1">
    <citation type="submission" date="2022-07" db="EMBL/GenBank/DDBJ databases">
        <authorList>
            <person name="Criscuolo A."/>
        </authorList>
    </citation>
    <scope>NUCLEOTIDE SEQUENCE</scope>
    <source>
        <strain evidence="2">CIP103197</strain>
    </source>
</reference>
<dbReference type="RefSeq" id="WP_262977330.1">
    <property type="nucleotide sequence ID" value="NZ_CAMAPB010000076.1"/>
</dbReference>
<evidence type="ECO:0000256" key="1">
    <source>
        <dbReference type="SAM" id="Phobius"/>
    </source>
</evidence>
<keyword evidence="3" id="KW-1185">Reference proteome</keyword>
<dbReference type="Proteomes" id="UP001152447">
    <property type="component" value="Unassembled WGS sequence"/>
</dbReference>
<sequence length="67" mass="7801">MTQLITLLLFIHFAIALQCYKYAQIKGYPVKTFTVLGLVPYFNVVVWVYLLFLPPLESHHGQHKQPL</sequence>
<evidence type="ECO:0008006" key="4">
    <source>
        <dbReference type="Google" id="ProtNLM"/>
    </source>
</evidence>
<name>A0A9W4R3M2_PSEHA</name>
<keyword evidence="1" id="KW-1133">Transmembrane helix</keyword>
<keyword evidence="1" id="KW-0812">Transmembrane</keyword>
<gene>
    <name evidence="2" type="ORF">PSEHALCIP103_03409</name>
</gene>
<dbReference type="EMBL" id="CAMAPB010000076">
    <property type="protein sequence ID" value="CAH9065589.1"/>
    <property type="molecule type" value="Genomic_DNA"/>
</dbReference>
<keyword evidence="1" id="KW-0472">Membrane</keyword>
<comment type="caution">
    <text evidence="2">The sequence shown here is derived from an EMBL/GenBank/DDBJ whole genome shotgun (WGS) entry which is preliminary data.</text>
</comment>
<proteinExistence type="predicted"/>
<protein>
    <recommendedName>
        <fullName evidence="4">Orphan protein</fullName>
    </recommendedName>
</protein>
<organism evidence="2 3">
    <name type="scientific">Pseudoalteromonas haloplanktis</name>
    <name type="common">Alteromonas haloplanktis</name>
    <dbReference type="NCBI Taxonomy" id="228"/>
    <lineage>
        <taxon>Bacteria</taxon>
        <taxon>Pseudomonadati</taxon>
        <taxon>Pseudomonadota</taxon>
        <taxon>Gammaproteobacteria</taxon>
        <taxon>Alteromonadales</taxon>
        <taxon>Pseudoalteromonadaceae</taxon>
        <taxon>Pseudoalteromonas</taxon>
    </lineage>
</organism>